<dbReference type="Proteomes" id="UP000030023">
    <property type="component" value="Unassembled WGS sequence"/>
</dbReference>
<dbReference type="Pfam" id="PF03009">
    <property type="entry name" value="GDPD"/>
    <property type="match status" value="1"/>
</dbReference>
<reference evidence="2 3" key="1">
    <citation type="journal article" date="2014" name="Antonie Van Leeuwenhoek">
        <title>Oenococcus alcoholitolerans sp. nov., a lactic acid bacteria isolated from cachaca and ethanol fermentation processes.</title>
        <authorList>
            <person name="Badotti F."/>
            <person name="Moreira A.P."/>
            <person name="Tonon L.A."/>
            <person name="de Lucena B.T."/>
            <person name="Gomes Fde C."/>
            <person name="Kruger R."/>
            <person name="Thompson C.C."/>
            <person name="de Morais M.A.Jr."/>
            <person name="Rosa C.A."/>
            <person name="Thompson F.L."/>
        </authorList>
    </citation>
    <scope>NUCLEOTIDE SEQUENCE [LARGE SCALE GENOMIC DNA]</scope>
    <source>
        <strain evidence="2 3">UFRJ-M7.2.18</strain>
    </source>
</reference>
<comment type="caution">
    <text evidence="2">The sequence shown here is derived from an EMBL/GenBank/DDBJ whole genome shotgun (WGS) entry which is preliminary data.</text>
</comment>
<name>A0ABR4XTM7_9LACO</name>
<dbReference type="SUPFAM" id="SSF51695">
    <property type="entry name" value="PLC-like phosphodiesterases"/>
    <property type="match status" value="1"/>
</dbReference>
<dbReference type="PANTHER" id="PTHR46211:SF1">
    <property type="entry name" value="GLYCEROPHOSPHODIESTER PHOSPHODIESTERASE, CYTOPLASMIC"/>
    <property type="match status" value="1"/>
</dbReference>
<dbReference type="InterPro" id="IPR030395">
    <property type="entry name" value="GP_PDE_dom"/>
</dbReference>
<protein>
    <recommendedName>
        <fullName evidence="1">GP-PDE domain-containing protein</fullName>
    </recommendedName>
</protein>
<evidence type="ECO:0000313" key="3">
    <source>
        <dbReference type="Proteomes" id="UP000030023"/>
    </source>
</evidence>
<evidence type="ECO:0000313" key="2">
    <source>
        <dbReference type="EMBL" id="KGO32451.1"/>
    </source>
</evidence>
<keyword evidence="3" id="KW-1185">Reference proteome</keyword>
<dbReference type="Gene3D" id="3.20.20.190">
    <property type="entry name" value="Phosphatidylinositol (PI) phosphodiesterase"/>
    <property type="match status" value="1"/>
</dbReference>
<accession>A0ABR4XTM7</accession>
<evidence type="ECO:0000259" key="1">
    <source>
        <dbReference type="PROSITE" id="PS51704"/>
    </source>
</evidence>
<feature type="domain" description="GP-PDE" evidence="1">
    <location>
        <begin position="1"/>
        <end position="132"/>
    </location>
</feature>
<organism evidence="2 3">
    <name type="scientific">Oenococcus alcoholitolerans</name>
    <dbReference type="NCBI Taxonomy" id="931074"/>
    <lineage>
        <taxon>Bacteria</taxon>
        <taxon>Bacillati</taxon>
        <taxon>Bacillota</taxon>
        <taxon>Bacilli</taxon>
        <taxon>Lactobacillales</taxon>
        <taxon>Lactobacillaceae</taxon>
        <taxon>Oenococcus</taxon>
    </lineage>
</organism>
<dbReference type="InterPro" id="IPR017946">
    <property type="entry name" value="PLC-like_Pdiesterase_TIM-brl"/>
</dbReference>
<proteinExistence type="predicted"/>
<dbReference type="EMBL" id="AXCV01000018">
    <property type="protein sequence ID" value="KGO32451.1"/>
    <property type="molecule type" value="Genomic_DNA"/>
</dbReference>
<sequence>MAEGKDVLLNLEFKTDHIHYKGIEKIVFEEIKRHNFLRPIIYSSFNLNSLKTAYQLDPNGTYCFLSDKKIDQFKKFVAENHLSGLHLDRYQNTDEIPLRVWTVDDPKEQKKLFELGVAGIFTNNFQQAGKILSEIKKPA</sequence>
<dbReference type="PROSITE" id="PS51704">
    <property type="entry name" value="GP_PDE"/>
    <property type="match status" value="1"/>
</dbReference>
<dbReference type="PANTHER" id="PTHR46211">
    <property type="entry name" value="GLYCEROPHOSPHORYL DIESTER PHOSPHODIESTERASE"/>
    <property type="match status" value="1"/>
</dbReference>
<gene>
    <name evidence="2" type="ORF">Q757_00915</name>
</gene>